<keyword evidence="2" id="KW-1185">Reference proteome</keyword>
<organism evidence="1 2">
    <name type="scientific">Geobacillus icigianus</name>
    <dbReference type="NCBI Taxonomy" id="1430331"/>
    <lineage>
        <taxon>Bacteria</taxon>
        <taxon>Bacillati</taxon>
        <taxon>Bacillota</taxon>
        <taxon>Bacilli</taxon>
        <taxon>Bacillales</taxon>
        <taxon>Anoxybacillaceae</taxon>
        <taxon>Geobacillus</taxon>
    </lineage>
</organism>
<comment type="caution">
    <text evidence="1">The sequence shown here is derived from an EMBL/GenBank/DDBJ whole genome shotgun (WGS) entry which is preliminary data.</text>
</comment>
<name>A0ABU6BC55_9BACL</name>
<protein>
    <submittedName>
        <fullName evidence="1">Uncharacterized protein</fullName>
    </submittedName>
</protein>
<accession>A0ABU6BC55</accession>
<dbReference type="Proteomes" id="UP000029267">
    <property type="component" value="Unassembled WGS sequence"/>
</dbReference>
<dbReference type="EMBL" id="JPYA02000001">
    <property type="protein sequence ID" value="MEB3749385.1"/>
    <property type="molecule type" value="Genomic_DNA"/>
</dbReference>
<reference evidence="1 2" key="1">
    <citation type="journal article" date="2014" name="Genome Announc.">
        <title>Draft Genome Sequence of Geobacillus icigianus Strain G1w1T Isolated from Hot Springs in the Valley of Geysers, Kamchatka (Russian Federation).</title>
        <authorList>
            <person name="Bryanskaya A.V."/>
            <person name="Rozanov A.S."/>
            <person name="Logacheva M.D."/>
            <person name="Kotenko A.V."/>
            <person name="Peltek S.E."/>
        </authorList>
    </citation>
    <scope>NUCLEOTIDE SEQUENCE [LARGE SCALE GENOMIC DNA]</scope>
    <source>
        <strain evidence="1 2">G1w1</strain>
    </source>
</reference>
<gene>
    <name evidence="1" type="ORF">EP10_000224</name>
</gene>
<evidence type="ECO:0000313" key="2">
    <source>
        <dbReference type="Proteomes" id="UP000029267"/>
    </source>
</evidence>
<proteinExistence type="predicted"/>
<sequence length="102" mass="11361">MPHMEPTYMNRRAFFKNGARTGPTAALTASSSFGDARWSAAPFLAPPELTVFRSPAGERWRVSDRKPLKERGDIAAFWVANEQTPSLPVPFEKEAKPGVRML</sequence>
<evidence type="ECO:0000313" key="1">
    <source>
        <dbReference type="EMBL" id="MEB3749385.1"/>
    </source>
</evidence>